<dbReference type="SMART" id="SM00014">
    <property type="entry name" value="acidPPc"/>
    <property type="match status" value="1"/>
</dbReference>
<accession>A0A9D9HKV7</accession>
<dbReference type="InterPro" id="IPR036938">
    <property type="entry name" value="PAP2/HPO_sf"/>
</dbReference>
<keyword evidence="1" id="KW-0472">Membrane</keyword>
<dbReference type="PANTHER" id="PTHR14969:SF13">
    <property type="entry name" value="AT30094P"/>
    <property type="match status" value="1"/>
</dbReference>
<organism evidence="3 4">
    <name type="scientific">Candidatus Cryptobacteroides intestinigallinarum</name>
    <dbReference type="NCBI Taxonomy" id="2840767"/>
    <lineage>
        <taxon>Bacteria</taxon>
        <taxon>Pseudomonadati</taxon>
        <taxon>Bacteroidota</taxon>
        <taxon>Bacteroidia</taxon>
        <taxon>Bacteroidales</taxon>
        <taxon>Candidatus Cryptobacteroides</taxon>
    </lineage>
</organism>
<evidence type="ECO:0000256" key="1">
    <source>
        <dbReference type="SAM" id="Phobius"/>
    </source>
</evidence>
<dbReference type="Gene3D" id="1.20.144.10">
    <property type="entry name" value="Phosphatidic acid phosphatase type 2/haloperoxidase"/>
    <property type="match status" value="1"/>
</dbReference>
<protein>
    <submittedName>
        <fullName evidence="3">Phosphatase PAP2 family protein</fullName>
    </submittedName>
</protein>
<dbReference type="AlphaFoldDB" id="A0A9D9HKV7"/>
<proteinExistence type="predicted"/>
<dbReference type="Proteomes" id="UP000823617">
    <property type="component" value="Unassembled WGS sequence"/>
</dbReference>
<comment type="caution">
    <text evidence="3">The sequence shown here is derived from an EMBL/GenBank/DDBJ whole genome shotgun (WGS) entry which is preliminary data.</text>
</comment>
<feature type="domain" description="Phosphatidic acid phosphatase type 2/haloperoxidase" evidence="2">
    <location>
        <begin position="61"/>
        <end position="182"/>
    </location>
</feature>
<reference evidence="3" key="2">
    <citation type="journal article" date="2021" name="PeerJ">
        <title>Extensive microbial diversity within the chicken gut microbiome revealed by metagenomics and culture.</title>
        <authorList>
            <person name="Gilroy R."/>
            <person name="Ravi A."/>
            <person name="Getino M."/>
            <person name="Pursley I."/>
            <person name="Horton D.L."/>
            <person name="Alikhan N.F."/>
            <person name="Baker D."/>
            <person name="Gharbi K."/>
            <person name="Hall N."/>
            <person name="Watson M."/>
            <person name="Adriaenssens E.M."/>
            <person name="Foster-Nyarko E."/>
            <person name="Jarju S."/>
            <person name="Secka A."/>
            <person name="Antonio M."/>
            <person name="Oren A."/>
            <person name="Chaudhuri R.R."/>
            <person name="La Ragione R."/>
            <person name="Hildebrand F."/>
            <person name="Pallen M.J."/>
        </authorList>
    </citation>
    <scope>NUCLEOTIDE SEQUENCE</scope>
    <source>
        <strain evidence="3">B1-3475</strain>
    </source>
</reference>
<evidence type="ECO:0000313" key="4">
    <source>
        <dbReference type="Proteomes" id="UP000823617"/>
    </source>
</evidence>
<feature type="transmembrane region" description="Helical" evidence="1">
    <location>
        <begin position="141"/>
        <end position="159"/>
    </location>
</feature>
<feature type="transmembrane region" description="Helical" evidence="1">
    <location>
        <begin position="28"/>
        <end position="51"/>
    </location>
</feature>
<dbReference type="PANTHER" id="PTHR14969">
    <property type="entry name" value="SPHINGOSINE-1-PHOSPHATE PHOSPHOHYDROLASE"/>
    <property type="match status" value="1"/>
</dbReference>
<keyword evidence="1" id="KW-1133">Transmembrane helix</keyword>
<gene>
    <name evidence="3" type="ORF">IAC08_04835</name>
</gene>
<dbReference type="InterPro" id="IPR000326">
    <property type="entry name" value="PAP2/HPO"/>
</dbReference>
<name>A0A9D9HKV7_9BACT</name>
<dbReference type="EMBL" id="JADIMK010000048">
    <property type="protein sequence ID" value="MBO8455709.1"/>
    <property type="molecule type" value="Genomic_DNA"/>
</dbReference>
<sequence>MFWQNLHEIDQHITLFINSLHCGFTDPIMLFFSQVRIWFPMYAIIAGIMFWRLGWKKAIPVVLSCVLCVVICDQTANFFKEWVARLRPCQDQEMIGMGLYMLETGGGLYGFFSGHASNAFGFAVCSSMGLRNDNRQKYRGYSAWIFFWASMVSISRIFVGKHYFGDVITGIIAGTIAGLFCGWLARFVIRRFIKRA</sequence>
<keyword evidence="1" id="KW-0812">Transmembrane</keyword>
<reference evidence="3" key="1">
    <citation type="submission" date="2020-10" db="EMBL/GenBank/DDBJ databases">
        <authorList>
            <person name="Gilroy R."/>
        </authorList>
    </citation>
    <scope>NUCLEOTIDE SEQUENCE</scope>
    <source>
        <strain evidence="3">B1-3475</strain>
    </source>
</reference>
<dbReference type="SUPFAM" id="SSF48317">
    <property type="entry name" value="Acid phosphatase/Vanadium-dependent haloperoxidase"/>
    <property type="match status" value="1"/>
</dbReference>
<evidence type="ECO:0000313" key="3">
    <source>
        <dbReference type="EMBL" id="MBO8455709.1"/>
    </source>
</evidence>
<dbReference type="Pfam" id="PF01569">
    <property type="entry name" value="PAP2"/>
    <property type="match status" value="1"/>
</dbReference>
<evidence type="ECO:0000259" key="2">
    <source>
        <dbReference type="SMART" id="SM00014"/>
    </source>
</evidence>
<feature type="transmembrane region" description="Helical" evidence="1">
    <location>
        <begin position="171"/>
        <end position="189"/>
    </location>
</feature>